<accession>A0A2S9GT39</accession>
<dbReference type="Gene3D" id="3.30.70.2450">
    <property type="match status" value="1"/>
</dbReference>
<evidence type="ECO:0000256" key="3">
    <source>
        <dbReference type="ARBA" id="ARBA00022827"/>
    </source>
</evidence>
<keyword evidence="3" id="KW-0274">FAD</keyword>
<organism evidence="5 6">
    <name type="scientific">Solimicrobium silvestre</name>
    <dbReference type="NCBI Taxonomy" id="2099400"/>
    <lineage>
        <taxon>Bacteria</taxon>
        <taxon>Pseudomonadati</taxon>
        <taxon>Pseudomonadota</taxon>
        <taxon>Betaproteobacteria</taxon>
        <taxon>Burkholderiales</taxon>
        <taxon>Oxalobacteraceae</taxon>
        <taxon>Solimicrobium</taxon>
    </lineage>
</organism>
<dbReference type="InterPro" id="IPR036188">
    <property type="entry name" value="FAD/NAD-bd_sf"/>
</dbReference>
<evidence type="ECO:0000256" key="2">
    <source>
        <dbReference type="ARBA" id="ARBA00022630"/>
    </source>
</evidence>
<dbReference type="InterPro" id="IPR002938">
    <property type="entry name" value="FAD-bd"/>
</dbReference>
<comment type="caution">
    <text evidence="5">The sequence shown here is derived from an EMBL/GenBank/DDBJ whole genome shotgun (WGS) entry which is preliminary data.</text>
</comment>
<dbReference type="GO" id="GO:0071949">
    <property type="term" value="F:FAD binding"/>
    <property type="evidence" value="ECO:0007669"/>
    <property type="project" value="InterPro"/>
</dbReference>
<comment type="cofactor">
    <cofactor evidence="1">
        <name>FAD</name>
        <dbReference type="ChEBI" id="CHEBI:57692"/>
    </cofactor>
</comment>
<evidence type="ECO:0000256" key="1">
    <source>
        <dbReference type="ARBA" id="ARBA00001974"/>
    </source>
</evidence>
<dbReference type="RefSeq" id="WP_165795067.1">
    <property type="nucleotide sequence ID" value="NZ_PUGF01000033.1"/>
</dbReference>
<feature type="domain" description="FAD-binding" evidence="4">
    <location>
        <begin position="25"/>
        <end position="359"/>
    </location>
</feature>
<keyword evidence="2" id="KW-0285">Flavoprotein</keyword>
<dbReference type="PANTHER" id="PTHR43004">
    <property type="entry name" value="TRK SYSTEM POTASSIUM UPTAKE PROTEIN"/>
    <property type="match status" value="1"/>
</dbReference>
<evidence type="ECO:0000313" key="6">
    <source>
        <dbReference type="Proteomes" id="UP000237839"/>
    </source>
</evidence>
<dbReference type="Gene3D" id="3.40.30.120">
    <property type="match status" value="1"/>
</dbReference>
<dbReference type="InterPro" id="IPR050641">
    <property type="entry name" value="RIFMO-like"/>
</dbReference>
<dbReference type="Pfam" id="PF01494">
    <property type="entry name" value="FAD_binding_3"/>
    <property type="match status" value="1"/>
</dbReference>
<dbReference type="GO" id="GO:0016709">
    <property type="term" value="F:oxidoreductase activity, acting on paired donors, with incorporation or reduction of molecular oxygen, NAD(P)H as one donor, and incorporation of one atom of oxygen"/>
    <property type="evidence" value="ECO:0007669"/>
    <property type="project" value="UniProtKB-ARBA"/>
</dbReference>
<dbReference type="PRINTS" id="PR00420">
    <property type="entry name" value="RNGMNOXGNASE"/>
</dbReference>
<dbReference type="AlphaFoldDB" id="A0A2S9GT39"/>
<dbReference type="Proteomes" id="UP000237839">
    <property type="component" value="Unassembled WGS sequence"/>
</dbReference>
<dbReference type="SUPFAM" id="SSF51905">
    <property type="entry name" value="FAD/NAD(P)-binding domain"/>
    <property type="match status" value="1"/>
</dbReference>
<gene>
    <name evidence="5" type="ORF">S2091_4385</name>
</gene>
<reference evidence="5 6" key="1">
    <citation type="submission" date="2018-02" db="EMBL/GenBank/DDBJ databases">
        <title>Solimicrobium silvestre gen. nov., sp. nov., isolated from alpine forest soil.</title>
        <authorList>
            <person name="Margesin R."/>
            <person name="Albuquerque L."/>
            <person name="Zhang D.-C."/>
            <person name="Froufe H.J.C."/>
            <person name="Severino R."/>
            <person name="Roxo I."/>
            <person name="Egas C."/>
            <person name="Da Costa M.S."/>
        </authorList>
    </citation>
    <scope>NUCLEOTIDE SEQUENCE [LARGE SCALE GENOMIC DNA]</scope>
    <source>
        <strain evidence="5 6">S20-91</strain>
    </source>
</reference>
<dbReference type="Gene3D" id="3.50.50.60">
    <property type="entry name" value="FAD/NAD(P)-binding domain"/>
    <property type="match status" value="1"/>
</dbReference>
<sequence length="569" mass="63921">MNKDYQSLTFTYQPRQAKRDVKVHPVVVVGAGPVGLSAAIALAQQGIAVVLVDDDHTLSTGSRAICFAQHTLDIFNRLGCGEQMTNKGVSWNTGKIFFKDQQVYSFNLLPKSGHQQPAFINLQQYYVEGYLVERALKLPLIDLRWKNKVVDLQQDAHCTNLTIATPDGNYTLRAQYVIAADGAHSSVRRIMGLDSVGRTFKDRFLIADIKMHAPFPSERWFWFDPPFHPNQSVLLHRQPDNMWRIDFQLGWDADPTVETKPENVIPRIWALLGHEAKFELEWVSVYTFSCLRMEKFRHDRVLFAGDAAHRVSPFGARGANSGVQDADNVAWKLALVLKGLASDNLLDSYAEERELAADENILCSTRSTDFITPKSPVSRFFRDAVLQLSNKTLFARQLVNSGRLSTPSVLLQSSLTTPDSDVFATELMPGSVAVDAPVRINGNSDWLLAQLRHEFTGVYFHTGCVTDLNAQTVSQLNDLQNGLIPFQIILIKMDDPLSSFNIDAHLNSSSAQLTNFVILEDVDHLAAQRYDAEDATFYLIRPDQHICARWRQFDVALVEQALQKACGIR</sequence>
<dbReference type="PANTHER" id="PTHR43004:SF19">
    <property type="entry name" value="BINDING MONOOXYGENASE, PUTATIVE (JCVI)-RELATED"/>
    <property type="match status" value="1"/>
</dbReference>
<dbReference type="NCBIfam" id="NF006002">
    <property type="entry name" value="PRK08132.1"/>
    <property type="match status" value="1"/>
</dbReference>
<evidence type="ECO:0000313" key="5">
    <source>
        <dbReference type="EMBL" id="PRC90892.1"/>
    </source>
</evidence>
<keyword evidence="6" id="KW-1185">Reference proteome</keyword>
<protein>
    <submittedName>
        <fullName evidence="5">FAD binding domain</fullName>
    </submittedName>
</protein>
<proteinExistence type="predicted"/>
<name>A0A2S9GT39_9BURK</name>
<evidence type="ECO:0000259" key="4">
    <source>
        <dbReference type="Pfam" id="PF01494"/>
    </source>
</evidence>
<dbReference type="EMBL" id="PUGF01000033">
    <property type="protein sequence ID" value="PRC90892.1"/>
    <property type="molecule type" value="Genomic_DNA"/>
</dbReference>